<sequence length="114" mass="13292">MINIDRKDLNIMKIRMIDYDNKMGQCELFVTREPNQHEHLYLRNGSEVVVLNIYQFVRNTKDNFAEEPDFVAIVQYQENGNPALTDLRKEESQAVLDWFNNPESGLLGGSNEEL</sequence>
<comment type="caution">
    <text evidence="1">The sequence shown here is derived from an EMBL/GenBank/DDBJ whole genome shotgun (WGS) entry which is preliminary data.</text>
</comment>
<dbReference type="PATRIC" id="fig|1400520.3.peg.3100"/>
<dbReference type="AlphaFoldDB" id="W6T4B5"/>
<dbReference type="EMBL" id="AWWK01000083">
    <property type="protein sequence ID" value="ETY72792.1"/>
    <property type="molecule type" value="Genomic_DNA"/>
</dbReference>
<dbReference type="Proteomes" id="UP000019247">
    <property type="component" value="Unassembled WGS sequence"/>
</dbReference>
<organism evidence="1 2">
    <name type="scientific">Lactiplantibacillus fabifermentans T30PCM01</name>
    <dbReference type="NCBI Taxonomy" id="1400520"/>
    <lineage>
        <taxon>Bacteria</taxon>
        <taxon>Bacillati</taxon>
        <taxon>Bacillota</taxon>
        <taxon>Bacilli</taxon>
        <taxon>Lactobacillales</taxon>
        <taxon>Lactobacillaceae</taxon>
        <taxon>Lactiplantibacillus</taxon>
    </lineage>
</organism>
<evidence type="ECO:0000313" key="1">
    <source>
        <dbReference type="EMBL" id="ETY72792.1"/>
    </source>
</evidence>
<dbReference type="STRING" id="1400520.LFAB_15785"/>
<evidence type="ECO:0000313" key="2">
    <source>
        <dbReference type="Proteomes" id="UP000019247"/>
    </source>
</evidence>
<name>W6T4B5_9LACO</name>
<reference evidence="1 2" key="1">
    <citation type="journal article" date="2014" name="Genome Announc.">
        <title>Genome Sequence of Lactobacillus fabifermentans Strain T30PCM01, Isolated from Fermenting Grape Marc.</title>
        <authorList>
            <person name="Treu L."/>
            <person name="Vendramin V."/>
            <person name="Bovo B."/>
            <person name="Giacomini A."/>
            <person name="Corich V."/>
            <person name="Campanaro S."/>
        </authorList>
    </citation>
    <scope>NUCLEOTIDE SEQUENCE [LARGE SCALE GENOMIC DNA]</scope>
    <source>
        <strain evidence="1 2">T30PCM01</strain>
    </source>
</reference>
<proteinExistence type="predicted"/>
<gene>
    <name evidence="1" type="ORF">LFAB_15785</name>
</gene>
<protein>
    <submittedName>
        <fullName evidence="1">Uncharacterized protein</fullName>
    </submittedName>
</protein>
<accession>W6T4B5</accession>
<dbReference type="OrthoDB" id="2308318at2"/>
<dbReference type="HOGENOM" id="CLU_2382522_0_0_9"/>